<dbReference type="AlphaFoldDB" id="A0AAW0IA32"/>
<sequence>MEVLMMSTQTRDENPFASLTATSQPIATAARSPDRNLMLNTGSNSGTSPMFCSLGSFSASSLSSPPGGCASRIPEPSQCSPPGGCASRIPEPSQCSPPGGCASRIPQPSQCNFGNCGWKPTLIPEVSTLHSHAPMGFFTLPHPTTLNSG</sequence>
<dbReference type="Proteomes" id="UP001488838">
    <property type="component" value="Unassembled WGS sequence"/>
</dbReference>
<evidence type="ECO:0000313" key="3">
    <source>
        <dbReference type="Proteomes" id="UP001488838"/>
    </source>
</evidence>
<accession>A0AAW0IA32</accession>
<dbReference type="EMBL" id="JBBHLL010000181">
    <property type="protein sequence ID" value="KAK7811102.1"/>
    <property type="molecule type" value="Genomic_DNA"/>
</dbReference>
<evidence type="ECO:0000256" key="1">
    <source>
        <dbReference type="SAM" id="MobiDB-lite"/>
    </source>
</evidence>
<name>A0AAW0IA32_MYOGA</name>
<organism evidence="2 3">
    <name type="scientific">Myodes glareolus</name>
    <name type="common">Bank vole</name>
    <name type="synonym">Clethrionomys glareolus</name>
    <dbReference type="NCBI Taxonomy" id="447135"/>
    <lineage>
        <taxon>Eukaryota</taxon>
        <taxon>Metazoa</taxon>
        <taxon>Chordata</taxon>
        <taxon>Craniata</taxon>
        <taxon>Vertebrata</taxon>
        <taxon>Euteleostomi</taxon>
        <taxon>Mammalia</taxon>
        <taxon>Eutheria</taxon>
        <taxon>Euarchontoglires</taxon>
        <taxon>Glires</taxon>
        <taxon>Rodentia</taxon>
        <taxon>Myomorpha</taxon>
        <taxon>Muroidea</taxon>
        <taxon>Cricetidae</taxon>
        <taxon>Arvicolinae</taxon>
        <taxon>Myodes</taxon>
    </lineage>
</organism>
<gene>
    <name evidence="2" type="ORF">U0070_016042</name>
</gene>
<protein>
    <submittedName>
        <fullName evidence="2">Uncharacterized protein</fullName>
    </submittedName>
</protein>
<reference evidence="2 3" key="1">
    <citation type="journal article" date="2023" name="bioRxiv">
        <title>Conserved and derived expression patterns and positive selection on dental genes reveal complex evolutionary context of ever-growing rodent molars.</title>
        <authorList>
            <person name="Calamari Z.T."/>
            <person name="Song A."/>
            <person name="Cohen E."/>
            <person name="Akter M."/>
            <person name="Roy R.D."/>
            <person name="Hallikas O."/>
            <person name="Christensen M.M."/>
            <person name="Li P."/>
            <person name="Marangoni P."/>
            <person name="Jernvall J."/>
            <person name="Klein O.D."/>
        </authorList>
    </citation>
    <scope>NUCLEOTIDE SEQUENCE [LARGE SCALE GENOMIC DNA]</scope>
    <source>
        <strain evidence="2">V071</strain>
    </source>
</reference>
<keyword evidence="3" id="KW-1185">Reference proteome</keyword>
<feature type="region of interest" description="Disordered" evidence="1">
    <location>
        <begin position="80"/>
        <end position="101"/>
    </location>
</feature>
<evidence type="ECO:0000313" key="2">
    <source>
        <dbReference type="EMBL" id="KAK7811102.1"/>
    </source>
</evidence>
<comment type="caution">
    <text evidence="2">The sequence shown here is derived from an EMBL/GenBank/DDBJ whole genome shotgun (WGS) entry which is preliminary data.</text>
</comment>
<proteinExistence type="predicted"/>